<dbReference type="EMBL" id="CP111017">
    <property type="protein sequence ID" value="WAR07366.1"/>
    <property type="molecule type" value="Genomic_DNA"/>
</dbReference>
<protein>
    <recommendedName>
        <fullName evidence="3">Integrase zinc-binding domain-containing protein</fullName>
    </recommendedName>
</protein>
<dbReference type="Proteomes" id="UP001164746">
    <property type="component" value="Chromosome 6"/>
</dbReference>
<accession>A0ABY7EF11</accession>
<proteinExistence type="predicted"/>
<evidence type="ECO:0008006" key="3">
    <source>
        <dbReference type="Google" id="ProtNLM"/>
    </source>
</evidence>
<name>A0ABY7EF11_MYAAR</name>
<feature type="non-terminal residue" evidence="1">
    <location>
        <position position="137"/>
    </location>
</feature>
<gene>
    <name evidence="1" type="ORF">MAR_017324</name>
</gene>
<evidence type="ECO:0000313" key="2">
    <source>
        <dbReference type="Proteomes" id="UP001164746"/>
    </source>
</evidence>
<sequence>MAAISIKQDTNVGTAEFLHEPAIPFLTILKNPKRTIFSQSNEGKPPSVKQASAYSRPVVRHYVIEWDSMIMNNGDLKRWHRGIFTIGCAYKFAKNVMYHMHNSAMSGHLGQNKIRRKPYKGIIGLALEKTSISGFYN</sequence>
<reference evidence="1" key="1">
    <citation type="submission" date="2022-11" db="EMBL/GenBank/DDBJ databases">
        <title>Centuries of genome instability and evolution in soft-shell clam transmissible cancer (bioRxiv).</title>
        <authorList>
            <person name="Hart S.F.M."/>
            <person name="Yonemitsu M.A."/>
            <person name="Giersch R.M."/>
            <person name="Beal B.F."/>
            <person name="Arriagada G."/>
            <person name="Davis B.W."/>
            <person name="Ostrander E.A."/>
            <person name="Goff S.P."/>
            <person name="Metzger M.J."/>
        </authorList>
    </citation>
    <scope>NUCLEOTIDE SEQUENCE</scope>
    <source>
        <strain evidence="1">MELC-2E11</strain>
        <tissue evidence="1">Siphon/mantle</tissue>
    </source>
</reference>
<keyword evidence="2" id="KW-1185">Reference proteome</keyword>
<evidence type="ECO:0000313" key="1">
    <source>
        <dbReference type="EMBL" id="WAR07366.1"/>
    </source>
</evidence>
<organism evidence="1 2">
    <name type="scientific">Mya arenaria</name>
    <name type="common">Soft-shell clam</name>
    <dbReference type="NCBI Taxonomy" id="6604"/>
    <lineage>
        <taxon>Eukaryota</taxon>
        <taxon>Metazoa</taxon>
        <taxon>Spiralia</taxon>
        <taxon>Lophotrochozoa</taxon>
        <taxon>Mollusca</taxon>
        <taxon>Bivalvia</taxon>
        <taxon>Autobranchia</taxon>
        <taxon>Heteroconchia</taxon>
        <taxon>Euheterodonta</taxon>
        <taxon>Imparidentia</taxon>
        <taxon>Neoheterodontei</taxon>
        <taxon>Myida</taxon>
        <taxon>Myoidea</taxon>
        <taxon>Myidae</taxon>
        <taxon>Mya</taxon>
    </lineage>
</organism>